<dbReference type="Pfam" id="PF02643">
    <property type="entry name" value="DUF192"/>
    <property type="match status" value="1"/>
</dbReference>
<reference evidence="1 2" key="1">
    <citation type="journal article" date="2016" name="Nat. Commun.">
        <title>Thousands of microbial genomes shed light on interconnected biogeochemical processes in an aquifer system.</title>
        <authorList>
            <person name="Anantharaman K."/>
            <person name="Brown C.T."/>
            <person name="Hug L.A."/>
            <person name="Sharon I."/>
            <person name="Castelle C.J."/>
            <person name="Probst A.J."/>
            <person name="Thomas B.C."/>
            <person name="Singh A."/>
            <person name="Wilkins M.J."/>
            <person name="Karaoz U."/>
            <person name="Brodie E.L."/>
            <person name="Williams K.H."/>
            <person name="Hubbard S.S."/>
            <person name="Banfield J.F."/>
        </authorList>
    </citation>
    <scope>NUCLEOTIDE SEQUENCE [LARGE SCALE GENOMIC DNA]</scope>
</reference>
<comment type="caution">
    <text evidence="1">The sequence shown here is derived from an EMBL/GenBank/DDBJ whole genome shotgun (WGS) entry which is preliminary data.</text>
</comment>
<organism evidence="1 2">
    <name type="scientific">Candidatus Kaiserbacteria bacterium RIFCSPHIGHO2_01_FULL_53_31</name>
    <dbReference type="NCBI Taxonomy" id="1798481"/>
    <lineage>
        <taxon>Bacteria</taxon>
        <taxon>Candidatus Kaiseribacteriota</taxon>
    </lineage>
</organism>
<evidence type="ECO:0000313" key="2">
    <source>
        <dbReference type="Proteomes" id="UP000178815"/>
    </source>
</evidence>
<proteinExistence type="predicted"/>
<dbReference type="Gene3D" id="2.60.120.1140">
    <property type="entry name" value="Protein of unknown function DUF192"/>
    <property type="match status" value="1"/>
</dbReference>
<dbReference type="PANTHER" id="PTHR37953:SF1">
    <property type="entry name" value="UPF0127 PROTEIN MJ1496"/>
    <property type="match status" value="1"/>
</dbReference>
<dbReference type="PANTHER" id="PTHR37953">
    <property type="entry name" value="UPF0127 PROTEIN MJ1496"/>
    <property type="match status" value="1"/>
</dbReference>
<dbReference type="Proteomes" id="UP000178815">
    <property type="component" value="Unassembled WGS sequence"/>
</dbReference>
<name>A0A1F6CH47_9BACT</name>
<accession>A0A1F6CH47</accession>
<gene>
    <name evidence="1" type="ORF">A2678_03610</name>
</gene>
<dbReference type="EMBL" id="MFKU01000011">
    <property type="protein sequence ID" value="OGG48546.1"/>
    <property type="molecule type" value="Genomic_DNA"/>
</dbReference>
<dbReference type="STRING" id="1798481.A2678_03610"/>
<protein>
    <recommendedName>
        <fullName evidence="3">DUF192 domain-containing protein</fullName>
    </recommendedName>
</protein>
<dbReference type="InterPro" id="IPR003795">
    <property type="entry name" value="DUF192"/>
</dbReference>
<evidence type="ECO:0008006" key="3">
    <source>
        <dbReference type="Google" id="ProtNLM"/>
    </source>
</evidence>
<sequence>MSRFLFGLLLLGVAIFTGLFFYRTNLKPAESLTIATFGGVSLSIEFATTTTARERGLSGRSGLRDDYGMLFIFEKADRYGFWMKDMLVPIDIFWLDDKGQVIFITPDVVVSTYPNVFYPPAPVRYVLETKSGFAREHRIATGALLMLPTFPTVLQ</sequence>
<dbReference type="InterPro" id="IPR038695">
    <property type="entry name" value="Saro_0823-like_sf"/>
</dbReference>
<dbReference type="AlphaFoldDB" id="A0A1F6CH47"/>
<evidence type="ECO:0000313" key="1">
    <source>
        <dbReference type="EMBL" id="OGG48546.1"/>
    </source>
</evidence>